<dbReference type="InterPro" id="IPR043504">
    <property type="entry name" value="Peptidase_S1_PA_chymotrypsin"/>
</dbReference>
<dbReference type="Pfam" id="PF00089">
    <property type="entry name" value="Trypsin"/>
    <property type="match status" value="1"/>
</dbReference>
<dbReference type="Gene3D" id="2.40.10.10">
    <property type="entry name" value="Trypsin-like serine proteases"/>
    <property type="match status" value="2"/>
</dbReference>
<evidence type="ECO:0000256" key="5">
    <source>
        <dbReference type="ARBA" id="ARBA00022801"/>
    </source>
</evidence>
<gene>
    <name evidence="11" type="primary">PE-1</name>
</gene>
<proteinExistence type="evidence at transcript level"/>
<evidence type="ECO:0000256" key="6">
    <source>
        <dbReference type="ARBA" id="ARBA00022825"/>
    </source>
</evidence>
<dbReference type="InterPro" id="IPR001314">
    <property type="entry name" value="Peptidase_S1A"/>
</dbReference>
<dbReference type="EMBL" id="AY061934">
    <property type="protein sequence ID" value="AAL31705.1"/>
    <property type="molecule type" value="mRNA"/>
</dbReference>
<feature type="signal peptide" evidence="8">
    <location>
        <begin position="1"/>
        <end position="20"/>
    </location>
</feature>
<dbReference type="InterPro" id="IPR033116">
    <property type="entry name" value="TRYPSIN_SER"/>
</dbReference>
<dbReference type="AlphaFoldDB" id="Q8I926"/>
<feature type="domain" description="Peptidase S1" evidence="9">
    <location>
        <begin position="133"/>
        <end position="383"/>
    </location>
</feature>
<feature type="chain" id="PRO_5023971254" description="CLIP domain-containing serine protease" evidence="8">
    <location>
        <begin position="21"/>
        <end position="388"/>
    </location>
</feature>
<dbReference type="PANTHER" id="PTHR24252:SF7">
    <property type="entry name" value="HYALIN"/>
    <property type="match status" value="1"/>
</dbReference>
<dbReference type="InterPro" id="IPR022700">
    <property type="entry name" value="CLIP"/>
</dbReference>
<keyword evidence="2 8" id="KW-0964">Secreted</keyword>
<dbReference type="SMART" id="SM00680">
    <property type="entry name" value="CLIP"/>
    <property type="match status" value="1"/>
</dbReference>
<keyword evidence="6 8" id="KW-0720">Serine protease</keyword>
<evidence type="ECO:0000256" key="8">
    <source>
        <dbReference type="RuleBase" id="RU366078"/>
    </source>
</evidence>
<dbReference type="InterPro" id="IPR001254">
    <property type="entry name" value="Trypsin_dom"/>
</dbReference>
<keyword evidence="3 8" id="KW-0645">Protease</keyword>
<dbReference type="Gene3D" id="3.30.1640.30">
    <property type="match status" value="1"/>
</dbReference>
<dbReference type="PROSITE" id="PS51888">
    <property type="entry name" value="CLIP"/>
    <property type="match status" value="1"/>
</dbReference>
<organism evidence="11">
    <name type="scientific">Hyphantria cunea</name>
    <name type="common">Fall webworm moth</name>
    <name type="synonym">Phalaena cunea</name>
    <dbReference type="NCBI Taxonomy" id="39466"/>
    <lineage>
        <taxon>Eukaryota</taxon>
        <taxon>Metazoa</taxon>
        <taxon>Ecdysozoa</taxon>
        <taxon>Arthropoda</taxon>
        <taxon>Hexapoda</taxon>
        <taxon>Insecta</taxon>
        <taxon>Pterygota</taxon>
        <taxon>Neoptera</taxon>
        <taxon>Endopterygota</taxon>
        <taxon>Lepidoptera</taxon>
        <taxon>Glossata</taxon>
        <taxon>Ditrysia</taxon>
        <taxon>Noctuoidea</taxon>
        <taxon>Erebidae</taxon>
        <taxon>Arctiinae</taxon>
        <taxon>Hyphantria</taxon>
    </lineage>
</organism>
<dbReference type="GO" id="GO:0005576">
    <property type="term" value="C:extracellular region"/>
    <property type="evidence" value="ECO:0007669"/>
    <property type="project" value="UniProtKB-SubCell"/>
</dbReference>
<dbReference type="PROSITE" id="PS00135">
    <property type="entry name" value="TRYPSIN_SER"/>
    <property type="match status" value="1"/>
</dbReference>
<evidence type="ECO:0000259" key="10">
    <source>
        <dbReference type="PROSITE" id="PS51888"/>
    </source>
</evidence>
<comment type="similarity">
    <text evidence="8">Belongs to the peptidase S1 family. CLIP subfamily.</text>
</comment>
<dbReference type="InterPro" id="IPR009003">
    <property type="entry name" value="Peptidase_S1_PA"/>
</dbReference>
<keyword evidence="4 8" id="KW-0732">Signal</keyword>
<dbReference type="SUPFAM" id="SSF50494">
    <property type="entry name" value="Trypsin-like serine proteases"/>
    <property type="match status" value="1"/>
</dbReference>
<protein>
    <recommendedName>
        <fullName evidence="8">CLIP domain-containing serine protease</fullName>
        <ecNumber evidence="8">3.4.21.-</ecNumber>
    </recommendedName>
</protein>
<accession>Q8I926</accession>
<evidence type="ECO:0000256" key="2">
    <source>
        <dbReference type="ARBA" id="ARBA00022525"/>
    </source>
</evidence>
<evidence type="ECO:0000259" key="9">
    <source>
        <dbReference type="PROSITE" id="PS50240"/>
    </source>
</evidence>
<dbReference type="InterPro" id="IPR038565">
    <property type="entry name" value="CLIP_sf"/>
</dbReference>
<evidence type="ECO:0000256" key="1">
    <source>
        <dbReference type="ARBA" id="ARBA00004613"/>
    </source>
</evidence>
<dbReference type="Pfam" id="PF12032">
    <property type="entry name" value="CLIP"/>
    <property type="match status" value="1"/>
</dbReference>
<dbReference type="GO" id="GO:0006508">
    <property type="term" value="P:proteolysis"/>
    <property type="evidence" value="ECO:0007669"/>
    <property type="project" value="UniProtKB-KW"/>
</dbReference>
<evidence type="ECO:0000256" key="4">
    <source>
        <dbReference type="ARBA" id="ARBA00022729"/>
    </source>
</evidence>
<dbReference type="SMART" id="SM00020">
    <property type="entry name" value="Tryp_SPc"/>
    <property type="match status" value="1"/>
</dbReference>
<sequence length="388" mass="41939">MAKDFCVLFCACVIFQTVWCQLGETCNTVDGGVGNCISINNCQSYLKLVQEATPGATQVLRKAHCGFEGNIPKVCCPLSSILTASLQRLSSATMTTTTTTAASAVSKNATPAFIESLPDPPVCGVSNATLGRVVGGDKAKLGDFPWMALLGYKNRFGDIDWLCGGSLISSHHVLTAAQCIHNHENDLYIVRLGELDLAREDEGATPYDVLIKQKVKHAGYNANAYTNDIGILILAEDVKFTDLIRPICIPSNSEFRSRSFEDYTPLIAGWGKTAYNGPTATHLQVAQLPVISNNLCSLAYTAYKEQTIDERVLCAGHNLGGKDACQGDSGGPLMQPIMIPTESKTYFFQIGIVTNGKKCAEAGFPGIYSRITHFIPWIEEQVLGHTSR</sequence>
<evidence type="ECO:0000256" key="7">
    <source>
        <dbReference type="ARBA" id="ARBA00023157"/>
    </source>
</evidence>
<evidence type="ECO:0000256" key="3">
    <source>
        <dbReference type="ARBA" id="ARBA00022670"/>
    </source>
</evidence>
<dbReference type="PANTHER" id="PTHR24252">
    <property type="entry name" value="ACROSIN-RELATED"/>
    <property type="match status" value="1"/>
</dbReference>
<reference evidence="11" key="1">
    <citation type="submission" date="2001-11" db="EMBL/GenBank/DDBJ databases">
        <title>Coagulation factor-like proteins from Hyphantria cunea.</title>
        <authorList>
            <person name="Park D.-S."/>
            <person name="Park H.-Y."/>
        </authorList>
    </citation>
    <scope>NUCLEOTIDE SEQUENCE</scope>
</reference>
<comment type="domain">
    <text evidence="8">The clip domain consists of 35-55 residues which are 'knitted' together usually by 3 conserved disulfide bonds forming a clip-like compact structure.</text>
</comment>
<keyword evidence="7" id="KW-1015">Disulfide bond</keyword>
<feature type="domain" description="Clip" evidence="10">
    <location>
        <begin position="25"/>
        <end position="76"/>
    </location>
</feature>
<dbReference type="PRINTS" id="PR00722">
    <property type="entry name" value="CHYMOTRYPSIN"/>
</dbReference>
<dbReference type="PROSITE" id="PS50240">
    <property type="entry name" value="TRYPSIN_DOM"/>
    <property type="match status" value="1"/>
</dbReference>
<dbReference type="EC" id="3.4.21.-" evidence="8"/>
<dbReference type="FunFam" id="2.40.10.10:FF:000015">
    <property type="entry name" value="Atrial natriuretic peptide-converting enzyme"/>
    <property type="match status" value="1"/>
</dbReference>
<dbReference type="CDD" id="cd00190">
    <property type="entry name" value="Tryp_SPc"/>
    <property type="match status" value="1"/>
</dbReference>
<evidence type="ECO:0000313" key="11">
    <source>
        <dbReference type="EMBL" id="AAL31705.1"/>
    </source>
</evidence>
<name>Q8I926_HYPCU</name>
<dbReference type="GO" id="GO:0004252">
    <property type="term" value="F:serine-type endopeptidase activity"/>
    <property type="evidence" value="ECO:0007669"/>
    <property type="project" value="UniProtKB-UniRule"/>
</dbReference>
<keyword evidence="5 8" id="KW-0378">Hydrolase</keyword>
<comment type="subcellular location">
    <subcellularLocation>
        <location evidence="1 8">Secreted</location>
    </subcellularLocation>
</comment>